<comment type="caution">
    <text evidence="2">The sequence shown here is derived from an EMBL/GenBank/DDBJ whole genome shotgun (WGS) entry which is preliminary data.</text>
</comment>
<accession>A0A2P6VEC9</accession>
<feature type="compositionally biased region" description="Low complexity" evidence="1">
    <location>
        <begin position="140"/>
        <end position="157"/>
    </location>
</feature>
<keyword evidence="3" id="KW-1185">Reference proteome</keyword>
<dbReference type="Proteomes" id="UP000239649">
    <property type="component" value="Unassembled WGS sequence"/>
</dbReference>
<feature type="region of interest" description="Disordered" evidence="1">
    <location>
        <begin position="1"/>
        <end position="26"/>
    </location>
</feature>
<dbReference type="EMBL" id="LHPF02000010">
    <property type="protein sequence ID" value="PSC72453.1"/>
    <property type="molecule type" value="Genomic_DNA"/>
</dbReference>
<feature type="compositionally biased region" description="Low complexity" evidence="1">
    <location>
        <begin position="1"/>
        <end position="15"/>
    </location>
</feature>
<dbReference type="AlphaFoldDB" id="A0A2P6VEC9"/>
<gene>
    <name evidence="2" type="ORF">C2E20_4164</name>
</gene>
<protein>
    <submittedName>
        <fullName evidence="2">Uncharacterized protein</fullName>
    </submittedName>
</protein>
<feature type="compositionally biased region" description="Low complexity" evidence="1">
    <location>
        <begin position="166"/>
        <end position="182"/>
    </location>
</feature>
<evidence type="ECO:0000313" key="2">
    <source>
        <dbReference type="EMBL" id="PSC72453.1"/>
    </source>
</evidence>
<feature type="compositionally biased region" description="Basic and acidic residues" evidence="1">
    <location>
        <begin position="240"/>
        <end position="252"/>
    </location>
</feature>
<feature type="region of interest" description="Disordered" evidence="1">
    <location>
        <begin position="140"/>
        <end position="270"/>
    </location>
</feature>
<dbReference type="OrthoDB" id="514100at2759"/>
<name>A0A2P6VEC9_9CHLO</name>
<proteinExistence type="predicted"/>
<feature type="compositionally biased region" description="Basic residues" evidence="1">
    <location>
        <begin position="253"/>
        <end position="270"/>
    </location>
</feature>
<feature type="compositionally biased region" description="Basic residues" evidence="1">
    <location>
        <begin position="198"/>
        <end position="207"/>
    </location>
</feature>
<feature type="compositionally biased region" description="Low complexity" evidence="1">
    <location>
        <begin position="211"/>
        <end position="239"/>
    </location>
</feature>
<evidence type="ECO:0000313" key="3">
    <source>
        <dbReference type="Proteomes" id="UP000239649"/>
    </source>
</evidence>
<organism evidence="2 3">
    <name type="scientific">Micractinium conductrix</name>
    <dbReference type="NCBI Taxonomy" id="554055"/>
    <lineage>
        <taxon>Eukaryota</taxon>
        <taxon>Viridiplantae</taxon>
        <taxon>Chlorophyta</taxon>
        <taxon>core chlorophytes</taxon>
        <taxon>Trebouxiophyceae</taxon>
        <taxon>Chlorellales</taxon>
        <taxon>Chlorellaceae</taxon>
        <taxon>Chlorella clade</taxon>
        <taxon>Micractinium</taxon>
    </lineage>
</organism>
<sequence>MPKRAAVAAPEGAAAPKGFVPDPSLRPVSIEQPKLDVSAAAPGGDQELWLLQLPIDFPANAEADWQVSDDAMDGFRGRCTVQGVDYLLLPDNEALSSDLYATPAGAHGALVPVVRRMTVVRATSAPQLCFGQSEAEAQLAGAAAPGAPGQRPLAPAGGKPGKRPRAAQQQQAQQATAEQPHAAAPPPPPQQQQPESGKKKKKEKRRKGEAEAPAGIPTAAATAPAAAAAPPPAAAAEAVGTEKKKEKKEKKDKSAKKGKKEKKEKKKDRS</sequence>
<evidence type="ECO:0000256" key="1">
    <source>
        <dbReference type="SAM" id="MobiDB-lite"/>
    </source>
</evidence>
<reference evidence="2 3" key="1">
    <citation type="journal article" date="2018" name="Plant J.">
        <title>Genome sequences of Chlorella sorokiniana UTEX 1602 and Micractinium conductrix SAG 241.80: implications to maltose excretion by a green alga.</title>
        <authorList>
            <person name="Arriola M.B."/>
            <person name="Velmurugan N."/>
            <person name="Zhang Y."/>
            <person name="Plunkett M.H."/>
            <person name="Hondzo H."/>
            <person name="Barney B.M."/>
        </authorList>
    </citation>
    <scope>NUCLEOTIDE SEQUENCE [LARGE SCALE GENOMIC DNA]</scope>
    <source>
        <strain evidence="2 3">SAG 241.80</strain>
    </source>
</reference>